<gene>
    <name evidence="1" type="ORF">Ani05nite_20610</name>
</gene>
<dbReference type="Gene3D" id="3.40.630.30">
    <property type="match status" value="1"/>
</dbReference>
<protein>
    <recommendedName>
        <fullName evidence="3">N-acetyltransferase domain-containing protein</fullName>
    </recommendedName>
</protein>
<evidence type="ECO:0008006" key="3">
    <source>
        <dbReference type="Google" id="ProtNLM"/>
    </source>
</evidence>
<dbReference type="EMBL" id="BOMQ01000026">
    <property type="protein sequence ID" value="GIE48527.1"/>
    <property type="molecule type" value="Genomic_DNA"/>
</dbReference>
<proteinExistence type="predicted"/>
<accession>A0A919JFE0</accession>
<dbReference type="SUPFAM" id="SSF55729">
    <property type="entry name" value="Acyl-CoA N-acyltransferases (Nat)"/>
    <property type="match status" value="1"/>
</dbReference>
<dbReference type="InterPro" id="IPR016181">
    <property type="entry name" value="Acyl_CoA_acyltransferase"/>
</dbReference>
<evidence type="ECO:0000313" key="1">
    <source>
        <dbReference type="EMBL" id="GIE48527.1"/>
    </source>
</evidence>
<name>A0A919JFE0_9ACTN</name>
<evidence type="ECO:0000313" key="2">
    <source>
        <dbReference type="Proteomes" id="UP000647172"/>
    </source>
</evidence>
<dbReference type="RefSeq" id="WP_203767174.1">
    <property type="nucleotide sequence ID" value="NZ_BAAAYJ010000010.1"/>
</dbReference>
<organism evidence="1 2">
    <name type="scientific">Actinoplanes nipponensis</name>
    <dbReference type="NCBI Taxonomy" id="135950"/>
    <lineage>
        <taxon>Bacteria</taxon>
        <taxon>Bacillati</taxon>
        <taxon>Actinomycetota</taxon>
        <taxon>Actinomycetes</taxon>
        <taxon>Micromonosporales</taxon>
        <taxon>Micromonosporaceae</taxon>
        <taxon>Actinoplanes</taxon>
    </lineage>
</organism>
<comment type="caution">
    <text evidence="1">The sequence shown here is derived from an EMBL/GenBank/DDBJ whole genome shotgun (WGS) entry which is preliminary data.</text>
</comment>
<keyword evidence="2" id="KW-1185">Reference proteome</keyword>
<reference evidence="1" key="1">
    <citation type="submission" date="2021-01" db="EMBL/GenBank/DDBJ databases">
        <title>Whole genome shotgun sequence of Actinoplanes nipponensis NBRC 14063.</title>
        <authorList>
            <person name="Komaki H."/>
            <person name="Tamura T."/>
        </authorList>
    </citation>
    <scope>NUCLEOTIDE SEQUENCE</scope>
    <source>
        <strain evidence="1">NBRC 14063</strain>
    </source>
</reference>
<dbReference type="AlphaFoldDB" id="A0A919JFE0"/>
<sequence length="289" mass="31143">MAPTTTARYDLDPATVRRVTAAFLAAHPGRGRFVTAVVGPDSDLAAVGRSLERQVFTEAFGNDAAVMAAEYGPYEAASLFFLVIDRRRGVPAGVARMIESRGAGVKTVDDAPQHIGADVATILAAHGMTGEKVWDCATLAVLPQYRGGRSSLLVSTMIYRTFLVLGRRHGVRHAVSMLDRGAYRNLRMIGVPMRTLAGSGPFEYLGSAENRAVHMDFPAIEQAVREQAARMRRAARPGLTALRRDGLGKLLKRRVAAGVSRRIGTGRDVDDHIVVVPGEQGVFRLDPIG</sequence>
<dbReference type="Proteomes" id="UP000647172">
    <property type="component" value="Unassembled WGS sequence"/>
</dbReference>